<dbReference type="GO" id="GO:0005509">
    <property type="term" value="F:calcium ion binding"/>
    <property type="evidence" value="ECO:0007669"/>
    <property type="project" value="TreeGrafter"/>
</dbReference>
<evidence type="ECO:0000313" key="5">
    <source>
        <dbReference type="EMBL" id="SIQ61048.1"/>
    </source>
</evidence>
<feature type="binding site" evidence="3">
    <location>
        <position position="97"/>
    </location>
    <ligand>
        <name>substrate</name>
    </ligand>
</feature>
<dbReference type="PANTHER" id="PTHR10907">
    <property type="entry name" value="REGUCALCIN"/>
    <property type="match status" value="1"/>
</dbReference>
<gene>
    <name evidence="5" type="ORF">SAMN05421641_11089</name>
</gene>
<dbReference type="InterPro" id="IPR011042">
    <property type="entry name" value="6-blade_b-propeller_TolB-like"/>
</dbReference>
<reference evidence="5 6" key="1">
    <citation type="submission" date="2017-01" db="EMBL/GenBank/DDBJ databases">
        <authorList>
            <person name="Varghese N."/>
            <person name="Submissions S."/>
        </authorList>
    </citation>
    <scope>NUCLEOTIDE SEQUENCE [LARGE SCALE GENOMIC DNA]</scope>
    <source>
        <strain evidence="5 6">ATCC 700171</strain>
    </source>
</reference>
<evidence type="ECO:0000259" key="4">
    <source>
        <dbReference type="Pfam" id="PF08450"/>
    </source>
</evidence>
<protein>
    <submittedName>
        <fullName evidence="5">Gluconolactonase</fullName>
    </submittedName>
</protein>
<evidence type="ECO:0000256" key="1">
    <source>
        <dbReference type="ARBA" id="ARBA00008853"/>
    </source>
</evidence>
<feature type="binding site" evidence="3">
    <location>
        <position position="99"/>
    </location>
    <ligand>
        <name>substrate</name>
    </ligand>
</feature>
<feature type="active site" description="Proton donor/acceptor" evidence="2">
    <location>
        <position position="194"/>
    </location>
</feature>
<dbReference type="EMBL" id="FTMK01000010">
    <property type="protein sequence ID" value="SIQ61048.1"/>
    <property type="molecule type" value="Genomic_DNA"/>
</dbReference>
<dbReference type="AlphaFoldDB" id="A0A1N6U5W9"/>
<dbReference type="Gene3D" id="2.120.10.30">
    <property type="entry name" value="TolB, C-terminal domain"/>
    <property type="match status" value="1"/>
</dbReference>
<dbReference type="InterPro" id="IPR013658">
    <property type="entry name" value="SGL"/>
</dbReference>
<name>A0A1N6U5W9_9RHOB</name>
<accession>A0A1N6U5W9</accession>
<comment type="cofactor">
    <cofactor evidence="3">
        <name>Zn(2+)</name>
        <dbReference type="ChEBI" id="CHEBI:29105"/>
    </cofactor>
    <text evidence="3">Binds 1 divalent metal cation per subunit.</text>
</comment>
<dbReference type="PANTHER" id="PTHR10907:SF47">
    <property type="entry name" value="REGUCALCIN"/>
    <property type="match status" value="1"/>
</dbReference>
<feature type="binding site" evidence="3">
    <location>
        <position position="144"/>
    </location>
    <ligand>
        <name>a divalent metal cation</name>
        <dbReference type="ChEBI" id="CHEBI:60240"/>
    </ligand>
</feature>
<keyword evidence="3" id="KW-0862">Zinc</keyword>
<dbReference type="RefSeq" id="WP_149765644.1">
    <property type="nucleotide sequence ID" value="NZ_FTMK01000010.1"/>
</dbReference>
<dbReference type="Proteomes" id="UP000323956">
    <property type="component" value="Unassembled WGS sequence"/>
</dbReference>
<feature type="binding site" evidence="3">
    <location>
        <position position="194"/>
    </location>
    <ligand>
        <name>a divalent metal cation</name>
        <dbReference type="ChEBI" id="CHEBI:60240"/>
    </ligand>
</feature>
<proteinExistence type="inferred from homology"/>
<evidence type="ECO:0000256" key="2">
    <source>
        <dbReference type="PIRSR" id="PIRSR605511-1"/>
    </source>
</evidence>
<dbReference type="OrthoDB" id="2633250at2"/>
<evidence type="ECO:0000313" key="6">
    <source>
        <dbReference type="Proteomes" id="UP000323956"/>
    </source>
</evidence>
<evidence type="ECO:0000256" key="3">
    <source>
        <dbReference type="PIRSR" id="PIRSR605511-2"/>
    </source>
</evidence>
<organism evidence="5 6">
    <name type="scientific">Paracoccus thiocyanatus</name>
    <dbReference type="NCBI Taxonomy" id="34006"/>
    <lineage>
        <taxon>Bacteria</taxon>
        <taxon>Pseudomonadati</taxon>
        <taxon>Pseudomonadota</taxon>
        <taxon>Alphaproteobacteria</taxon>
        <taxon>Rhodobacterales</taxon>
        <taxon>Paracoccaceae</taxon>
        <taxon>Paracoccus</taxon>
    </lineage>
</organism>
<dbReference type="SUPFAM" id="SSF63829">
    <property type="entry name" value="Calcium-dependent phosphotriesterase"/>
    <property type="match status" value="1"/>
</dbReference>
<keyword evidence="3" id="KW-0479">Metal-binding</keyword>
<dbReference type="Pfam" id="PF08450">
    <property type="entry name" value="SGL"/>
    <property type="match status" value="1"/>
</dbReference>
<dbReference type="GO" id="GO:0004341">
    <property type="term" value="F:gluconolactonase activity"/>
    <property type="evidence" value="ECO:0007669"/>
    <property type="project" value="TreeGrafter"/>
</dbReference>
<sequence>MNASVHDDRPCLLGEGALWHPLRRQFFWFDILGRRLMSRDHAGPLEWRLDRMASAAGWIDRDRLLVATETGLAILDLTRGGALEDLAPVEAGDAATRSNDGRADRQGGFWFGTMGKRAEPGAGALYRWYRGQVRRLFQGIGIPNAISFAPDGRTAFFADTAVARVWRQPLDAQGWPQGPRQPYLDLAGQGLAPDGAVIDADGGFCCACWGEGAVIRFAPDGRQTHRFTVGGKHSTCPAFGAAGQMLVTTAREGIAAPDPAQGLTYLVAHDLRAIPEPAVLL</sequence>
<dbReference type="GO" id="GO:0019853">
    <property type="term" value="P:L-ascorbic acid biosynthetic process"/>
    <property type="evidence" value="ECO:0007669"/>
    <property type="project" value="TreeGrafter"/>
</dbReference>
<dbReference type="PRINTS" id="PR01790">
    <property type="entry name" value="SMP30FAMILY"/>
</dbReference>
<feature type="binding site" evidence="3">
    <location>
        <position position="15"/>
    </location>
    <ligand>
        <name>a divalent metal cation</name>
        <dbReference type="ChEBI" id="CHEBI:60240"/>
    </ligand>
</feature>
<comment type="similarity">
    <text evidence="1">Belongs to the SMP-30/CGR1 family.</text>
</comment>
<feature type="domain" description="SMP-30/Gluconolactonase/LRE-like region" evidence="4">
    <location>
        <begin position="13"/>
        <end position="251"/>
    </location>
</feature>
<dbReference type="InterPro" id="IPR005511">
    <property type="entry name" value="SMP-30"/>
</dbReference>